<organism evidence="4 5">
    <name type="scientific">Kribbella koreensis</name>
    <dbReference type="NCBI Taxonomy" id="57909"/>
    <lineage>
        <taxon>Bacteria</taxon>
        <taxon>Bacillati</taxon>
        <taxon>Actinomycetota</taxon>
        <taxon>Actinomycetes</taxon>
        <taxon>Propionibacteriales</taxon>
        <taxon>Kribbellaceae</taxon>
        <taxon>Kribbella</taxon>
    </lineage>
</organism>
<name>A0ABP3ZZA2_9ACTN</name>
<dbReference type="PANTHER" id="PTHR43767:SF1">
    <property type="entry name" value="NONRIBOSOMAL PEPTIDE SYNTHASE PES1 (EUROFUNG)-RELATED"/>
    <property type="match status" value="1"/>
</dbReference>
<dbReference type="EMBL" id="BAAAHK010000003">
    <property type="protein sequence ID" value="GAA0929248.1"/>
    <property type="molecule type" value="Genomic_DNA"/>
</dbReference>
<accession>A0ABP3ZZA2</accession>
<dbReference type="InterPro" id="IPR000873">
    <property type="entry name" value="AMP-dep_synth/lig_dom"/>
</dbReference>
<evidence type="ECO:0000313" key="5">
    <source>
        <dbReference type="Proteomes" id="UP001500542"/>
    </source>
</evidence>
<dbReference type="PANTHER" id="PTHR43767">
    <property type="entry name" value="LONG-CHAIN-FATTY-ACID--COA LIGASE"/>
    <property type="match status" value="1"/>
</dbReference>
<protein>
    <submittedName>
        <fullName evidence="4">AMP-binding protein</fullName>
    </submittedName>
</protein>
<comment type="caution">
    <text evidence="4">The sequence shown here is derived from an EMBL/GenBank/DDBJ whole genome shotgun (WGS) entry which is preliminary data.</text>
</comment>
<dbReference type="Gene3D" id="3.40.50.12780">
    <property type="entry name" value="N-terminal domain of ligase-like"/>
    <property type="match status" value="1"/>
</dbReference>
<evidence type="ECO:0000313" key="4">
    <source>
        <dbReference type="EMBL" id="GAA0929248.1"/>
    </source>
</evidence>
<feature type="region of interest" description="Disordered" evidence="1">
    <location>
        <begin position="123"/>
        <end position="142"/>
    </location>
</feature>
<dbReference type="RefSeq" id="WP_343965521.1">
    <property type="nucleotide sequence ID" value="NZ_BAAAHK010000003.1"/>
</dbReference>
<feature type="domain" description="AMP-binding enzyme C-terminal" evidence="3">
    <location>
        <begin position="387"/>
        <end position="460"/>
    </location>
</feature>
<proteinExistence type="predicted"/>
<feature type="domain" description="AMP-dependent synthetase/ligase" evidence="2">
    <location>
        <begin position="138"/>
        <end position="333"/>
    </location>
</feature>
<evidence type="ECO:0000256" key="1">
    <source>
        <dbReference type="SAM" id="MobiDB-lite"/>
    </source>
</evidence>
<dbReference type="SUPFAM" id="SSF56801">
    <property type="entry name" value="Acetyl-CoA synthetase-like"/>
    <property type="match status" value="1"/>
</dbReference>
<dbReference type="InterPro" id="IPR042099">
    <property type="entry name" value="ANL_N_sf"/>
</dbReference>
<dbReference type="Proteomes" id="UP001500542">
    <property type="component" value="Unassembled WGS sequence"/>
</dbReference>
<dbReference type="InterPro" id="IPR045851">
    <property type="entry name" value="AMP-bd_C_sf"/>
</dbReference>
<reference evidence="5" key="1">
    <citation type="journal article" date="2019" name="Int. J. Syst. Evol. Microbiol.">
        <title>The Global Catalogue of Microorganisms (GCM) 10K type strain sequencing project: providing services to taxonomists for standard genome sequencing and annotation.</title>
        <authorList>
            <consortium name="The Broad Institute Genomics Platform"/>
            <consortium name="The Broad Institute Genome Sequencing Center for Infectious Disease"/>
            <person name="Wu L."/>
            <person name="Ma J."/>
        </authorList>
    </citation>
    <scope>NUCLEOTIDE SEQUENCE [LARGE SCALE GENOMIC DNA]</scope>
    <source>
        <strain evidence="5">JCM 10977</strain>
    </source>
</reference>
<keyword evidence="5" id="KW-1185">Reference proteome</keyword>
<feature type="domain" description="AMP-dependent synthetase/ligase" evidence="2">
    <location>
        <begin position="16"/>
        <end position="113"/>
    </location>
</feature>
<evidence type="ECO:0000259" key="2">
    <source>
        <dbReference type="Pfam" id="PF00501"/>
    </source>
</evidence>
<sequence>MQPAPITIGTRIAQLATEHPDRTAVVSVPPRGERASLTWAELRRDTDCAANALAALGVTANSTVAIALPAGLDHVRATLGAWQLGALVIPIDSAASGRELAAFREAIGEHVLIDSLDWYGDDPTPREPVGSPRSASLTGGTTGQPRVIVRSRPWVYDEGNYLSASDISHGVREGQVQLVVLPMYHAGFGALYQGLALGHLVVIMERFVGSLWPRLVAEYGVQHVRIVPAYLRMLLDVPGLADHDLSSIESLYHGAGPCPEHVKRRWIELLGPERVYEDYGSQERIGAVAIRGDEWLEHPGSVGRPAEGAIRLLDESGEPVGAGEIGEIYFRGARQPEYVGSGPRLAERDGYLSIGDLGRLDADGYLYLVDRRSSVLNVGGQNVYPAEIEEVLAGHPAVADVAVTGVPHEYLGQSVHALVVPGAPVSVSELEDFCRANLTAGKVPLSFALVDELPRRTSGKLRRDQLTGLQR</sequence>
<dbReference type="InterPro" id="IPR025110">
    <property type="entry name" value="AMP-bd_C"/>
</dbReference>
<evidence type="ECO:0000259" key="3">
    <source>
        <dbReference type="Pfam" id="PF13193"/>
    </source>
</evidence>
<dbReference type="Gene3D" id="3.30.300.30">
    <property type="match status" value="1"/>
</dbReference>
<gene>
    <name evidence="4" type="ORF">GCM10009554_11460</name>
</gene>
<dbReference type="Pfam" id="PF00501">
    <property type="entry name" value="AMP-binding"/>
    <property type="match status" value="2"/>
</dbReference>
<dbReference type="Pfam" id="PF13193">
    <property type="entry name" value="AMP-binding_C"/>
    <property type="match status" value="1"/>
</dbReference>
<dbReference type="InterPro" id="IPR050237">
    <property type="entry name" value="ATP-dep_AMP-bd_enzyme"/>
</dbReference>